<proteinExistence type="predicted"/>
<sequence>MSTQYLTHRITGLEATPLAEYSMMNIQQSAGYPNYPVPGRSIQQNSGSLSLPNPISTTNGSPVSPRPNYDHRHGPSLADDHQIRNGVRPSSPPQSPRTGHQWSSANSSTLPPPFHPPEPQASSSRRPPAPQEPKVSGDPYTMTMTTSPRFGPTSQNYPGGYQRGQHESNWGYGSRVPPVSSPLANSYSHGAEYGDHSPSLPPSSGTAFNRTPAYAPSASTPTSAQFSRPRAHQDSHSYQQNTQGKDGGQYSSSSSTNHHPNYSNYDSSERYHLPAPSFESPSHGQHSYTHSNSRGSDMAPHTPSSGTISPHVSHGETPRLDALANASLKDQQIANSMATRNTQGFQPPPPSMQQGYHRPGSQRTSSFSNSQMGPQNGSRPYEEERVVKRPRIDTGPVGRSLSLNGPESAERRPAPSHESMSASTPLKTKPFFEDHENRDSRSPSEQRGSHSSVVNGIPFNEEWGWTKGGKPRQRLPLACLSCRHKKIRCKPSTVQGEKCTHCTKMNLECTYGKKESKSRSKDQTPKISRKASSSSKIGSASAEPSVSSVASPSRMVKTEPDIRDADHNMNGTASGQADYAPSSSNGSLDMKSDLIIPKTEAVESMGMDMDTPKFSLEGATNSTGSEYADTHMSGQVPGYSIPAIPVPEQPNTPHMADRTPISSFVHPAPMSSISSPTSTLYGEVTSSRRAFSSKSSVRSAATPRAELPKTYSPLNKDPRHEFLPDKDTLRKLVELYFTHVYSQTYAFLHRASFLEQLYDDTPYKPTLLLALCAVAARFDREQKQHEELYAQAARREILNHFDVNKLEVVQAMLIMGLHDFGSANGDKAWMFCGMAIRMGAALNLNLPSKTSKGFIEAEVERRTYWSYYLMDRFNGYGVARPFLTQDDDCQIQLPCDQVSFDKGIQRHTLFLDRPNPHQPSAGTDFMGAMAFLVRITAIWGKILKTIHFHRDLQLRDDPRGAKRHAYDQLRRECLLWDESLPPGLRYSSENIDPQIGFGTVGSFVMMHVIFHASMIYLYRYLSTVGVPAEDVMKEDDGDMLVRGIRGAFLHGDAVLQIVEHVRQKKNEAANDKKEVIVIAPFLGHIIKESCEISLKRLSFIPNLNSAQAEKQRRRVLCGLVWVRELKKYWKPLESMAQTLERLCRPLHKYRKKSSNSPATSKHSPSDHLYGFSTTPEMITSSMTLMPPTTAPVDNHYYQEPIGQQFWDYPVPEAVFEEAFSEQALMSTAQEEFNYYTNNEYEVPFDIDFAYIPMFPGPMDPMTDLTMMQPMVGIPTGQELPQSAPTYVDPPMEEQESAERDERCSVDRELDEDDGTQSETDTVEGTETEPQEKDAHIYFDLSRAVVSNQDSATGMQSDDRGPSDAGSPTVQKRGSEGMPLKFLLNDVFDYIGPANASYARKGKVEASIVANAKEEKTVTNGENITKHA</sequence>
<dbReference type="Pfam" id="PF00172">
    <property type="entry name" value="Zn_clus"/>
    <property type="match status" value="1"/>
</dbReference>
<dbReference type="GO" id="GO:0000981">
    <property type="term" value="F:DNA-binding transcription factor activity, RNA polymerase II-specific"/>
    <property type="evidence" value="ECO:0007669"/>
    <property type="project" value="InterPro"/>
</dbReference>
<feature type="compositionally biased region" description="Acidic residues" evidence="7">
    <location>
        <begin position="1308"/>
        <end position="1328"/>
    </location>
</feature>
<dbReference type="EMBL" id="ML119647">
    <property type="protein sequence ID" value="RPA87270.1"/>
    <property type="molecule type" value="Genomic_DNA"/>
</dbReference>
<dbReference type="GO" id="GO:0005634">
    <property type="term" value="C:nucleus"/>
    <property type="evidence" value="ECO:0007669"/>
    <property type="project" value="UniProtKB-SubCell"/>
</dbReference>
<dbReference type="OrthoDB" id="2154091at2759"/>
<dbReference type="CDD" id="cd00067">
    <property type="entry name" value="GAL4"/>
    <property type="match status" value="1"/>
</dbReference>
<evidence type="ECO:0000256" key="5">
    <source>
        <dbReference type="ARBA" id="ARBA00023163"/>
    </source>
</evidence>
<feature type="compositionally biased region" description="Basic and acidic residues" evidence="7">
    <location>
        <begin position="1296"/>
        <end position="1307"/>
    </location>
</feature>
<feature type="compositionally biased region" description="Polar residues" evidence="7">
    <location>
        <begin position="142"/>
        <end position="157"/>
    </location>
</feature>
<keyword evidence="3" id="KW-0805">Transcription regulation</keyword>
<feature type="compositionally biased region" description="Basic and acidic residues" evidence="7">
    <location>
        <begin position="512"/>
        <end position="524"/>
    </location>
</feature>
<dbReference type="PANTHER" id="PTHR47338:SF27">
    <property type="entry name" value="ZN(II)2CYS6 TRANSCRIPTION FACTOR (EUROFUNG)"/>
    <property type="match status" value="1"/>
</dbReference>
<dbReference type="Proteomes" id="UP000275078">
    <property type="component" value="Unassembled WGS sequence"/>
</dbReference>
<feature type="compositionally biased region" description="Basic and acidic residues" evidence="7">
    <location>
        <begin position="556"/>
        <end position="567"/>
    </location>
</feature>
<accession>A0A3N4ISV4</accession>
<feature type="compositionally biased region" description="Polar residues" evidence="7">
    <location>
        <begin position="41"/>
        <end position="62"/>
    </location>
</feature>
<feature type="compositionally biased region" description="Polar residues" evidence="7">
    <location>
        <begin position="361"/>
        <end position="378"/>
    </location>
</feature>
<gene>
    <name evidence="9" type="ORF">BJ508DRAFT_321148</name>
</gene>
<feature type="region of interest" description="Disordered" evidence="7">
    <location>
        <begin position="1273"/>
        <end position="1375"/>
    </location>
</feature>
<evidence type="ECO:0000256" key="6">
    <source>
        <dbReference type="ARBA" id="ARBA00023242"/>
    </source>
</evidence>
<feature type="compositionally biased region" description="Low complexity" evidence="7">
    <location>
        <begin position="530"/>
        <end position="553"/>
    </location>
</feature>
<feature type="region of interest" description="Disordered" evidence="7">
    <location>
        <begin position="1150"/>
        <end position="1169"/>
    </location>
</feature>
<organism evidence="9 10">
    <name type="scientific">Ascobolus immersus RN42</name>
    <dbReference type="NCBI Taxonomy" id="1160509"/>
    <lineage>
        <taxon>Eukaryota</taxon>
        <taxon>Fungi</taxon>
        <taxon>Dikarya</taxon>
        <taxon>Ascomycota</taxon>
        <taxon>Pezizomycotina</taxon>
        <taxon>Pezizomycetes</taxon>
        <taxon>Pezizales</taxon>
        <taxon>Ascobolaceae</taxon>
        <taxon>Ascobolus</taxon>
    </lineage>
</organism>
<evidence type="ECO:0000256" key="3">
    <source>
        <dbReference type="ARBA" id="ARBA00023015"/>
    </source>
</evidence>
<feature type="compositionally biased region" description="Polar residues" evidence="7">
    <location>
        <begin position="236"/>
        <end position="266"/>
    </location>
</feature>
<name>A0A3N4ISV4_ASCIM</name>
<evidence type="ECO:0000313" key="9">
    <source>
        <dbReference type="EMBL" id="RPA87270.1"/>
    </source>
</evidence>
<feature type="region of interest" description="Disordered" evidence="7">
    <location>
        <begin position="340"/>
        <end position="456"/>
    </location>
</feature>
<protein>
    <recommendedName>
        <fullName evidence="8">Zn(2)-C6 fungal-type domain-containing protein</fullName>
    </recommendedName>
</protein>
<dbReference type="GO" id="GO:0003677">
    <property type="term" value="F:DNA binding"/>
    <property type="evidence" value="ECO:0007669"/>
    <property type="project" value="InterPro"/>
</dbReference>
<dbReference type="InterPro" id="IPR050815">
    <property type="entry name" value="TF_fung"/>
</dbReference>
<dbReference type="PROSITE" id="PS00463">
    <property type="entry name" value="ZN2_CY6_FUNGAL_1"/>
    <property type="match status" value="1"/>
</dbReference>
<keyword evidence="10" id="KW-1185">Reference proteome</keyword>
<comment type="subcellular location">
    <subcellularLocation>
        <location evidence="1">Nucleus</location>
    </subcellularLocation>
</comment>
<reference evidence="9 10" key="1">
    <citation type="journal article" date="2018" name="Nat. Ecol. Evol.">
        <title>Pezizomycetes genomes reveal the molecular basis of ectomycorrhizal truffle lifestyle.</title>
        <authorList>
            <person name="Murat C."/>
            <person name="Payen T."/>
            <person name="Noel B."/>
            <person name="Kuo A."/>
            <person name="Morin E."/>
            <person name="Chen J."/>
            <person name="Kohler A."/>
            <person name="Krizsan K."/>
            <person name="Balestrini R."/>
            <person name="Da Silva C."/>
            <person name="Montanini B."/>
            <person name="Hainaut M."/>
            <person name="Levati E."/>
            <person name="Barry K.W."/>
            <person name="Belfiori B."/>
            <person name="Cichocki N."/>
            <person name="Clum A."/>
            <person name="Dockter R.B."/>
            <person name="Fauchery L."/>
            <person name="Guy J."/>
            <person name="Iotti M."/>
            <person name="Le Tacon F."/>
            <person name="Lindquist E.A."/>
            <person name="Lipzen A."/>
            <person name="Malagnac F."/>
            <person name="Mello A."/>
            <person name="Molinier V."/>
            <person name="Miyauchi S."/>
            <person name="Poulain J."/>
            <person name="Riccioni C."/>
            <person name="Rubini A."/>
            <person name="Sitrit Y."/>
            <person name="Splivallo R."/>
            <person name="Traeger S."/>
            <person name="Wang M."/>
            <person name="Zifcakova L."/>
            <person name="Wipf D."/>
            <person name="Zambonelli A."/>
            <person name="Paolocci F."/>
            <person name="Nowrousian M."/>
            <person name="Ottonello S."/>
            <person name="Baldrian P."/>
            <person name="Spatafora J.W."/>
            <person name="Henrissat B."/>
            <person name="Nagy L.G."/>
            <person name="Aury J.M."/>
            <person name="Wincker P."/>
            <person name="Grigoriev I.V."/>
            <person name="Bonfante P."/>
            <person name="Martin F.M."/>
        </authorList>
    </citation>
    <scope>NUCLEOTIDE SEQUENCE [LARGE SCALE GENOMIC DNA]</scope>
    <source>
        <strain evidence="9 10">RN42</strain>
    </source>
</reference>
<dbReference type="InterPro" id="IPR007219">
    <property type="entry name" value="XnlR_reg_dom"/>
</dbReference>
<keyword evidence="2" id="KW-0479">Metal-binding</keyword>
<dbReference type="InterPro" id="IPR036864">
    <property type="entry name" value="Zn2-C6_fun-type_DNA-bd_sf"/>
</dbReference>
<feature type="region of interest" description="Disordered" evidence="7">
    <location>
        <begin position="692"/>
        <end position="719"/>
    </location>
</feature>
<feature type="compositionally biased region" description="Basic and acidic residues" evidence="7">
    <location>
        <begin position="430"/>
        <end position="448"/>
    </location>
</feature>
<feature type="compositionally biased region" description="Pro residues" evidence="7">
    <location>
        <begin position="110"/>
        <end position="119"/>
    </location>
</feature>
<dbReference type="GO" id="GO:0008270">
    <property type="term" value="F:zinc ion binding"/>
    <property type="evidence" value="ECO:0007669"/>
    <property type="project" value="InterPro"/>
</dbReference>
<feature type="domain" description="Zn(2)-C6 fungal-type" evidence="8">
    <location>
        <begin position="478"/>
        <end position="511"/>
    </location>
</feature>
<dbReference type="PANTHER" id="PTHR47338">
    <property type="entry name" value="ZN(II)2CYS6 TRANSCRIPTION FACTOR (EUROFUNG)-RELATED"/>
    <property type="match status" value="1"/>
</dbReference>
<feature type="compositionally biased region" description="Low complexity" evidence="7">
    <location>
        <begin position="211"/>
        <end position="224"/>
    </location>
</feature>
<evidence type="ECO:0000256" key="1">
    <source>
        <dbReference type="ARBA" id="ARBA00004123"/>
    </source>
</evidence>
<keyword evidence="4" id="KW-0843">Virulence</keyword>
<dbReference type="GO" id="GO:0006351">
    <property type="term" value="P:DNA-templated transcription"/>
    <property type="evidence" value="ECO:0007669"/>
    <property type="project" value="InterPro"/>
</dbReference>
<feature type="compositionally biased region" description="Polar residues" evidence="7">
    <location>
        <begin position="279"/>
        <end position="295"/>
    </location>
</feature>
<dbReference type="CDD" id="cd12148">
    <property type="entry name" value="fungal_TF_MHR"/>
    <property type="match status" value="1"/>
</dbReference>
<feature type="compositionally biased region" description="Polar residues" evidence="7">
    <location>
        <begin position="569"/>
        <end position="587"/>
    </location>
</feature>
<dbReference type="SUPFAM" id="SSF57701">
    <property type="entry name" value="Zn2/Cys6 DNA-binding domain"/>
    <property type="match status" value="1"/>
</dbReference>
<feature type="compositionally biased region" description="Basic and acidic residues" evidence="7">
    <location>
        <begin position="68"/>
        <end position="83"/>
    </location>
</feature>
<evidence type="ECO:0000313" key="10">
    <source>
        <dbReference type="Proteomes" id="UP000275078"/>
    </source>
</evidence>
<feature type="compositionally biased region" description="Low complexity" evidence="7">
    <location>
        <begin position="692"/>
        <end position="701"/>
    </location>
</feature>
<dbReference type="Pfam" id="PF04082">
    <property type="entry name" value="Fungal_trans"/>
    <property type="match status" value="1"/>
</dbReference>
<evidence type="ECO:0000256" key="2">
    <source>
        <dbReference type="ARBA" id="ARBA00022723"/>
    </source>
</evidence>
<feature type="compositionally biased region" description="Polar residues" evidence="7">
    <location>
        <begin position="1344"/>
        <end position="1355"/>
    </location>
</feature>
<dbReference type="SMART" id="SM00066">
    <property type="entry name" value="GAL4"/>
    <property type="match status" value="1"/>
</dbReference>
<evidence type="ECO:0000256" key="7">
    <source>
        <dbReference type="SAM" id="MobiDB-lite"/>
    </source>
</evidence>
<dbReference type="PROSITE" id="PS50048">
    <property type="entry name" value="ZN2_CY6_FUNGAL_2"/>
    <property type="match status" value="1"/>
</dbReference>
<dbReference type="Gene3D" id="4.10.240.10">
    <property type="entry name" value="Zn(2)-C6 fungal-type DNA-binding domain"/>
    <property type="match status" value="1"/>
</dbReference>
<feature type="compositionally biased region" description="Polar residues" evidence="7">
    <location>
        <begin position="96"/>
        <end position="109"/>
    </location>
</feature>
<evidence type="ECO:0000256" key="4">
    <source>
        <dbReference type="ARBA" id="ARBA00023026"/>
    </source>
</evidence>
<evidence type="ECO:0000259" key="8">
    <source>
        <dbReference type="PROSITE" id="PS50048"/>
    </source>
</evidence>
<dbReference type="SMART" id="SM00906">
    <property type="entry name" value="Fungal_trans"/>
    <property type="match status" value="1"/>
</dbReference>
<feature type="region of interest" description="Disordered" evidence="7">
    <location>
        <begin position="512"/>
        <end position="590"/>
    </location>
</feature>
<dbReference type="STRING" id="1160509.A0A3N4ISV4"/>
<keyword evidence="5" id="KW-0804">Transcription</keyword>
<feature type="compositionally biased region" description="Basic and acidic residues" evidence="7">
    <location>
        <begin position="380"/>
        <end position="392"/>
    </location>
</feature>
<keyword evidence="6" id="KW-0539">Nucleus</keyword>
<feature type="region of interest" description="Disordered" evidence="7">
    <location>
        <begin position="35"/>
        <end position="316"/>
    </location>
</feature>
<dbReference type="InterPro" id="IPR001138">
    <property type="entry name" value="Zn2Cys6_DnaBD"/>
</dbReference>